<comment type="cofactor">
    <cofactor evidence="7">
        <name>Mg(2+)</name>
        <dbReference type="ChEBI" id="CHEBI:18420"/>
    </cofactor>
    <cofactor evidence="7">
        <name>Mn(2+)</name>
        <dbReference type="ChEBI" id="CHEBI:29035"/>
    </cofactor>
</comment>
<dbReference type="PANTHER" id="PTHR42916:SF1">
    <property type="entry name" value="PROTEIN PHYLLO, CHLOROPLASTIC"/>
    <property type="match status" value="1"/>
</dbReference>
<dbReference type="PIRSF" id="PIRSF004983">
    <property type="entry name" value="MenD"/>
    <property type="match status" value="1"/>
</dbReference>
<name>A0ABT3CSB4_9BACT</name>
<dbReference type="Proteomes" id="UP001300692">
    <property type="component" value="Unassembled WGS sequence"/>
</dbReference>
<keyword evidence="6 7" id="KW-0464">Manganese</keyword>
<dbReference type="InterPro" id="IPR004433">
    <property type="entry name" value="MenaQ_synth_MenD"/>
</dbReference>
<dbReference type="Gene3D" id="3.40.50.1220">
    <property type="entry name" value="TPP-binding domain"/>
    <property type="match status" value="1"/>
</dbReference>
<dbReference type="GO" id="GO:0070204">
    <property type="term" value="F:2-succinyl-5-enolpyruvyl-6-hydroxy-3-cyclohexene-1-carboxylic-acid synthase activity"/>
    <property type="evidence" value="ECO:0007669"/>
    <property type="project" value="UniProtKB-EC"/>
</dbReference>
<evidence type="ECO:0000256" key="7">
    <source>
        <dbReference type="HAMAP-Rule" id="MF_01659"/>
    </source>
</evidence>
<comment type="caution">
    <text evidence="10">The sequence shown here is derived from an EMBL/GenBank/DDBJ whole genome shotgun (WGS) entry which is preliminary data.</text>
</comment>
<dbReference type="RefSeq" id="WP_264137241.1">
    <property type="nucleotide sequence ID" value="NZ_JAOYOD010000001.1"/>
</dbReference>
<dbReference type="Pfam" id="PF16582">
    <property type="entry name" value="TPP_enzyme_M_2"/>
    <property type="match status" value="1"/>
</dbReference>
<dbReference type="PANTHER" id="PTHR42916">
    <property type="entry name" value="2-SUCCINYL-5-ENOLPYRUVYL-6-HYDROXY-3-CYCLOHEXENE-1-CARBOXYLATE SYNTHASE"/>
    <property type="match status" value="1"/>
</dbReference>
<evidence type="ECO:0000259" key="8">
    <source>
        <dbReference type="Pfam" id="PF02776"/>
    </source>
</evidence>
<feature type="domain" description="Menaquinone biosynthesis protein MenD middle" evidence="9">
    <location>
        <begin position="197"/>
        <end position="382"/>
    </location>
</feature>
<comment type="similarity">
    <text evidence="7">Belongs to the TPP enzyme family. MenD subfamily.</text>
</comment>
<keyword evidence="11" id="KW-1185">Reference proteome</keyword>
<reference evidence="10 11" key="1">
    <citation type="submission" date="2022-10" db="EMBL/GenBank/DDBJ databases">
        <title>Comparative genomics and taxonomic characterization of three novel marine species of genus Reichenbachiella exhibiting antioxidant and polysaccharide degradation activities.</title>
        <authorList>
            <person name="Muhammad N."/>
            <person name="Lee Y.-J."/>
            <person name="Ko J."/>
            <person name="Kim S.-G."/>
        </authorList>
    </citation>
    <scope>NUCLEOTIDE SEQUENCE [LARGE SCALE GENOMIC DNA]</scope>
    <source>
        <strain evidence="10 11">ABR2-5</strain>
    </source>
</reference>
<keyword evidence="5 7" id="KW-0786">Thiamine pyrophosphate</keyword>
<evidence type="ECO:0000256" key="2">
    <source>
        <dbReference type="ARBA" id="ARBA00022679"/>
    </source>
</evidence>
<dbReference type="InterPro" id="IPR012001">
    <property type="entry name" value="Thiamin_PyroP_enz_TPP-bd_dom"/>
</dbReference>
<organism evidence="10 11">
    <name type="scientific">Reichenbachiella ulvae</name>
    <dbReference type="NCBI Taxonomy" id="2980104"/>
    <lineage>
        <taxon>Bacteria</taxon>
        <taxon>Pseudomonadati</taxon>
        <taxon>Bacteroidota</taxon>
        <taxon>Cytophagia</taxon>
        <taxon>Cytophagales</taxon>
        <taxon>Reichenbachiellaceae</taxon>
        <taxon>Reichenbachiella</taxon>
    </lineage>
</organism>
<evidence type="ECO:0000259" key="9">
    <source>
        <dbReference type="Pfam" id="PF16582"/>
    </source>
</evidence>
<dbReference type="EMBL" id="JAOYOD010000001">
    <property type="protein sequence ID" value="MCV9386453.1"/>
    <property type="molecule type" value="Genomic_DNA"/>
</dbReference>
<dbReference type="HAMAP" id="MF_01659">
    <property type="entry name" value="MenD"/>
    <property type="match status" value="1"/>
</dbReference>
<dbReference type="CDD" id="cd07037">
    <property type="entry name" value="TPP_PYR_MenD"/>
    <property type="match status" value="1"/>
</dbReference>
<dbReference type="InterPro" id="IPR029061">
    <property type="entry name" value="THDP-binding"/>
</dbReference>
<evidence type="ECO:0000256" key="5">
    <source>
        <dbReference type="ARBA" id="ARBA00023052"/>
    </source>
</evidence>
<comment type="pathway">
    <text evidence="7">Quinol/quinone metabolism; menaquinone biosynthesis.</text>
</comment>
<protein>
    <recommendedName>
        <fullName evidence="7">2-succinyl-5-enolpyruvyl-6-hydroxy-3-cyclohexene-1-carboxylate synthase</fullName>
        <shortName evidence="7">SEPHCHC synthase</shortName>
        <ecNumber evidence="7">2.2.1.9</ecNumber>
    </recommendedName>
    <alternativeName>
        <fullName evidence="7">Menaquinone biosynthesis protein MenD</fullName>
    </alternativeName>
</protein>
<dbReference type="InterPro" id="IPR032264">
    <property type="entry name" value="MenD_middle"/>
</dbReference>
<comment type="cofactor">
    <cofactor evidence="7">
        <name>thiamine diphosphate</name>
        <dbReference type="ChEBI" id="CHEBI:58937"/>
    </cofactor>
    <text evidence="7">Binds 1 thiamine pyrophosphate per subunit.</text>
</comment>
<comment type="subunit">
    <text evidence="7">Homodimer.</text>
</comment>
<keyword evidence="3 7" id="KW-0479">Metal-binding</keyword>
<dbReference type="InterPro" id="IPR029035">
    <property type="entry name" value="DHS-like_NAD/FAD-binding_dom"/>
</dbReference>
<dbReference type="NCBIfam" id="TIGR00173">
    <property type="entry name" value="menD"/>
    <property type="match status" value="1"/>
</dbReference>
<comment type="function">
    <text evidence="7">Catalyzes the thiamine diphosphate-dependent decarboxylation of 2-oxoglutarate and the subsequent addition of the resulting succinic semialdehyde-thiamine pyrophosphate anion to isochorismate to yield 2-succinyl-5-enolpyruvyl-6-hydroxy-3-cyclohexene-1-carboxylate (SEPHCHC).</text>
</comment>
<gene>
    <name evidence="7 10" type="primary">menD</name>
    <name evidence="10" type="ORF">N7U62_07250</name>
</gene>
<keyword evidence="2 7" id="KW-0808">Transferase</keyword>
<evidence type="ECO:0000313" key="10">
    <source>
        <dbReference type="EMBL" id="MCV9386453.1"/>
    </source>
</evidence>
<keyword evidence="1 7" id="KW-0474">Menaquinone biosynthesis</keyword>
<dbReference type="EC" id="2.2.1.9" evidence="7"/>
<keyword evidence="4 7" id="KW-0460">Magnesium</keyword>
<evidence type="ECO:0000313" key="11">
    <source>
        <dbReference type="Proteomes" id="UP001300692"/>
    </source>
</evidence>
<dbReference type="SUPFAM" id="SSF52518">
    <property type="entry name" value="Thiamin diphosphate-binding fold (THDP-binding)"/>
    <property type="match status" value="2"/>
</dbReference>
<evidence type="ECO:0000256" key="6">
    <source>
        <dbReference type="ARBA" id="ARBA00023211"/>
    </source>
</evidence>
<dbReference type="Pfam" id="PF02776">
    <property type="entry name" value="TPP_enzyme_N"/>
    <property type="match status" value="1"/>
</dbReference>
<dbReference type="SUPFAM" id="SSF52467">
    <property type="entry name" value="DHS-like NAD/FAD-binding domain"/>
    <property type="match status" value="1"/>
</dbReference>
<sequence>MNLQSTFDIPEICFQFGVKHAVISPGSRNAALTIAFARHPQIECLSVPDERSAAFIALGLSLKTQVPTVIVCTSGSAGLNYAPAVAEAFFNQVPLLILTADRPPELIGKRDGQTIFQKELYGPHVKAYFDFPSLEDDTDQAQELLEKALNTCLTGAKGPVHLNIPFQEPFYPEKDKSYQARKNIRITKAVPPQTQVKPEQIQEMDKYPRVLIIVGQGHKDSELNESLSQLSRERNIPVVADVISNAQEVTDCIQHQDLFLIQRDSRLKPDLVISFGLSVISKNLKLFLREQKDIAHWHITPNEDAADTYDHLSKTLSCTALDFLNAWNKSDLNPSAEQKSFFSDWQKANQQANALLEGIDPMDWNESSLYARLMKELPQNTDVHLANSMAVRYANVMGIKQKDIEIYCNRGTSGIDGSNSTAVGTALASKRNTLLFTGDVAFLYDRNAFWHNRVPDQLRIVVFNNQGGNIFRMIQGPSEQPELKEFFETDQRSTALHLAEEFGFNYRPIASMEELDEHLPQFFSFEGQRSILEIFTEAEDNKKAYKQLFKKMRDLSLSN</sequence>
<evidence type="ECO:0000256" key="4">
    <source>
        <dbReference type="ARBA" id="ARBA00022842"/>
    </source>
</evidence>
<accession>A0ABT3CSB4</accession>
<comment type="catalytic activity">
    <reaction evidence="7">
        <text>isochorismate + 2-oxoglutarate + H(+) = 5-enolpyruvoyl-6-hydroxy-2-succinyl-cyclohex-3-ene-1-carboxylate + CO2</text>
        <dbReference type="Rhea" id="RHEA:25593"/>
        <dbReference type="ChEBI" id="CHEBI:15378"/>
        <dbReference type="ChEBI" id="CHEBI:16526"/>
        <dbReference type="ChEBI" id="CHEBI:16810"/>
        <dbReference type="ChEBI" id="CHEBI:29780"/>
        <dbReference type="ChEBI" id="CHEBI:58818"/>
        <dbReference type="EC" id="2.2.1.9"/>
    </reaction>
</comment>
<proteinExistence type="inferred from homology"/>
<dbReference type="CDD" id="cd02009">
    <property type="entry name" value="TPP_SHCHC_synthase"/>
    <property type="match status" value="1"/>
</dbReference>
<evidence type="ECO:0000256" key="1">
    <source>
        <dbReference type="ARBA" id="ARBA00022428"/>
    </source>
</evidence>
<comment type="pathway">
    <text evidence="7">Quinol/quinone metabolism; 1,4-dihydroxy-2-naphthoate biosynthesis; 1,4-dihydroxy-2-naphthoate from chorismate: step 2/7.</text>
</comment>
<dbReference type="Gene3D" id="3.40.50.970">
    <property type="match status" value="2"/>
</dbReference>
<evidence type="ECO:0000256" key="3">
    <source>
        <dbReference type="ARBA" id="ARBA00022723"/>
    </source>
</evidence>
<feature type="domain" description="Thiamine pyrophosphate enzyme N-terminal TPP-binding" evidence="8">
    <location>
        <begin position="13"/>
        <end position="117"/>
    </location>
</feature>